<evidence type="ECO:0000256" key="4">
    <source>
        <dbReference type="ARBA" id="ARBA00022801"/>
    </source>
</evidence>
<dbReference type="CDD" id="cd08071">
    <property type="entry name" value="MPN_DUF2466"/>
    <property type="match status" value="1"/>
</dbReference>
<keyword evidence="2" id="KW-0645">Protease</keyword>
<sequence>MSVYQPRIKEIPLSDQPRERLVLVGPGALSDAELLAILLRVGVPGLNVLNLAQQMLHEHGGWPGLLRMDYHDLCQRHGMGAAKAATVKAALEIGRRLLLAGPDERMQIKSPADAATLLMVEMGHLDQEHLRAVLLDTKNRVQQVATIYIGSVNSAQIRIGEIFKEAIRRNSAALIVAHNHPSGDPTPSPEDVLVTRQIVEAGKLLDVECLDHLVIGHGRYVSMRERGLGFTV</sequence>
<name>A0A2A6RME5_9CHLR</name>
<dbReference type="Proteomes" id="UP000220527">
    <property type="component" value="Unassembled WGS sequence"/>
</dbReference>
<dbReference type="InterPro" id="IPR025657">
    <property type="entry name" value="RadC_JAB"/>
</dbReference>
<evidence type="ECO:0000313" key="10">
    <source>
        <dbReference type="Proteomes" id="UP000220527"/>
    </source>
</evidence>
<dbReference type="GO" id="GO:0006508">
    <property type="term" value="P:proteolysis"/>
    <property type="evidence" value="ECO:0007669"/>
    <property type="project" value="UniProtKB-KW"/>
</dbReference>
<feature type="domain" description="MPN" evidence="8">
    <location>
        <begin position="107"/>
        <end position="229"/>
    </location>
</feature>
<keyword evidence="6" id="KW-0482">Metalloprotease</keyword>
<dbReference type="Gene3D" id="3.40.140.10">
    <property type="entry name" value="Cytidine Deaminase, domain 2"/>
    <property type="match status" value="1"/>
</dbReference>
<keyword evidence="4" id="KW-0378">Hydrolase</keyword>
<dbReference type="InterPro" id="IPR010994">
    <property type="entry name" value="RuvA_2-like"/>
</dbReference>
<dbReference type="PROSITE" id="PS50249">
    <property type="entry name" value="MPN"/>
    <property type="match status" value="1"/>
</dbReference>
<evidence type="ECO:0000256" key="6">
    <source>
        <dbReference type="ARBA" id="ARBA00023049"/>
    </source>
</evidence>
<reference evidence="10" key="1">
    <citation type="submission" date="2017-08" db="EMBL/GenBank/DDBJ databases">
        <authorList>
            <person name="Grouzdev D.S."/>
            <person name="Gaisin V.A."/>
            <person name="Rysina M.S."/>
            <person name="Gorlenko V.M."/>
        </authorList>
    </citation>
    <scope>NUCLEOTIDE SEQUENCE [LARGE SCALE GENOMIC DNA]</scope>
    <source>
        <strain evidence="10">Kir15-3F</strain>
    </source>
</reference>
<proteinExistence type="inferred from homology"/>
<comment type="caution">
    <text evidence="9">The sequence shown here is derived from an EMBL/GenBank/DDBJ whole genome shotgun (WGS) entry which is preliminary data.</text>
</comment>
<comment type="similarity">
    <text evidence="1 7">Belongs to the UPF0758 family.</text>
</comment>
<evidence type="ECO:0000256" key="7">
    <source>
        <dbReference type="RuleBase" id="RU003797"/>
    </source>
</evidence>
<dbReference type="GO" id="GO:0008237">
    <property type="term" value="F:metallopeptidase activity"/>
    <property type="evidence" value="ECO:0007669"/>
    <property type="project" value="UniProtKB-KW"/>
</dbReference>
<dbReference type="PANTHER" id="PTHR30471">
    <property type="entry name" value="DNA REPAIR PROTEIN RADC"/>
    <property type="match status" value="1"/>
</dbReference>
<dbReference type="InterPro" id="IPR020891">
    <property type="entry name" value="UPF0758_CS"/>
</dbReference>
<dbReference type="NCBIfam" id="NF000642">
    <property type="entry name" value="PRK00024.1"/>
    <property type="match status" value="1"/>
</dbReference>
<dbReference type="PROSITE" id="PS01302">
    <property type="entry name" value="UPF0758"/>
    <property type="match status" value="1"/>
</dbReference>
<dbReference type="Pfam" id="PF20582">
    <property type="entry name" value="UPF0758_N"/>
    <property type="match status" value="1"/>
</dbReference>
<evidence type="ECO:0000256" key="2">
    <source>
        <dbReference type="ARBA" id="ARBA00022670"/>
    </source>
</evidence>
<keyword evidence="3" id="KW-0479">Metal-binding</keyword>
<dbReference type="Pfam" id="PF04002">
    <property type="entry name" value="RadC"/>
    <property type="match status" value="1"/>
</dbReference>
<dbReference type="SUPFAM" id="SSF102712">
    <property type="entry name" value="JAB1/MPN domain"/>
    <property type="match status" value="1"/>
</dbReference>
<evidence type="ECO:0000256" key="1">
    <source>
        <dbReference type="ARBA" id="ARBA00010243"/>
    </source>
</evidence>
<dbReference type="InterPro" id="IPR001405">
    <property type="entry name" value="UPF0758"/>
</dbReference>
<dbReference type="NCBIfam" id="TIGR00608">
    <property type="entry name" value="radc"/>
    <property type="match status" value="1"/>
</dbReference>
<dbReference type="PANTHER" id="PTHR30471:SF3">
    <property type="entry name" value="UPF0758 PROTEIN YEES-RELATED"/>
    <property type="match status" value="1"/>
</dbReference>
<dbReference type="InterPro" id="IPR037518">
    <property type="entry name" value="MPN"/>
</dbReference>
<protein>
    <recommendedName>
        <fullName evidence="8">MPN domain-containing protein</fullName>
    </recommendedName>
</protein>
<dbReference type="SUPFAM" id="SSF47781">
    <property type="entry name" value="RuvA domain 2-like"/>
    <property type="match status" value="1"/>
</dbReference>
<organism evidence="9 10">
    <name type="scientific">Candidatus Viridilinea mediisalina</name>
    <dbReference type="NCBI Taxonomy" id="2024553"/>
    <lineage>
        <taxon>Bacteria</taxon>
        <taxon>Bacillati</taxon>
        <taxon>Chloroflexota</taxon>
        <taxon>Chloroflexia</taxon>
        <taxon>Chloroflexales</taxon>
        <taxon>Chloroflexineae</taxon>
        <taxon>Oscillochloridaceae</taxon>
        <taxon>Candidatus Viridilinea</taxon>
    </lineage>
</organism>
<evidence type="ECO:0000259" key="8">
    <source>
        <dbReference type="PROSITE" id="PS50249"/>
    </source>
</evidence>
<dbReference type="EMBL" id="NQWI01000013">
    <property type="protein sequence ID" value="PDW04217.1"/>
    <property type="molecule type" value="Genomic_DNA"/>
</dbReference>
<gene>
    <name evidence="9" type="ORF">CJ255_04505</name>
</gene>
<accession>A0A2A6RME5</accession>
<evidence type="ECO:0000313" key="9">
    <source>
        <dbReference type="EMBL" id="PDW04217.1"/>
    </source>
</evidence>
<evidence type="ECO:0000256" key="5">
    <source>
        <dbReference type="ARBA" id="ARBA00022833"/>
    </source>
</evidence>
<keyword evidence="5" id="KW-0862">Zinc</keyword>
<dbReference type="AlphaFoldDB" id="A0A2A6RME5"/>
<keyword evidence="10" id="KW-1185">Reference proteome</keyword>
<dbReference type="OrthoDB" id="9804482at2"/>
<evidence type="ECO:0000256" key="3">
    <source>
        <dbReference type="ARBA" id="ARBA00022723"/>
    </source>
</evidence>
<dbReference type="GO" id="GO:0046872">
    <property type="term" value="F:metal ion binding"/>
    <property type="evidence" value="ECO:0007669"/>
    <property type="project" value="UniProtKB-KW"/>
</dbReference>
<dbReference type="InterPro" id="IPR046778">
    <property type="entry name" value="UPF0758_N"/>
</dbReference>